<evidence type="ECO:0000256" key="1">
    <source>
        <dbReference type="SAM" id="MobiDB-lite"/>
    </source>
</evidence>
<dbReference type="EMBL" id="MU251317">
    <property type="protein sequence ID" value="KAG9249389.1"/>
    <property type="molecule type" value="Genomic_DNA"/>
</dbReference>
<organism evidence="2 3">
    <name type="scientific">Emericellopsis atlantica</name>
    <dbReference type="NCBI Taxonomy" id="2614577"/>
    <lineage>
        <taxon>Eukaryota</taxon>
        <taxon>Fungi</taxon>
        <taxon>Dikarya</taxon>
        <taxon>Ascomycota</taxon>
        <taxon>Pezizomycotina</taxon>
        <taxon>Sordariomycetes</taxon>
        <taxon>Hypocreomycetidae</taxon>
        <taxon>Hypocreales</taxon>
        <taxon>Bionectriaceae</taxon>
        <taxon>Emericellopsis</taxon>
    </lineage>
</organism>
<feature type="region of interest" description="Disordered" evidence="1">
    <location>
        <begin position="119"/>
        <end position="141"/>
    </location>
</feature>
<dbReference type="AlphaFoldDB" id="A0A9P8CJE6"/>
<sequence>MTPYQTEPMGSHPEGHPHRIASELYPTQEEWDFIVPSAVHSPESLTQENSPTRHVSKPTVPYNLRPRGGIAKTWKVEEVGWNAIIRNAGRTSSKRGRRKRRANSRHLEVEDFQRAFYGYRPDHSPAFGHQARKTRSYKRRK</sequence>
<feature type="compositionally biased region" description="Basic residues" evidence="1">
    <location>
        <begin position="130"/>
        <end position="141"/>
    </location>
</feature>
<feature type="compositionally biased region" description="Basic residues" evidence="1">
    <location>
        <begin position="92"/>
        <end position="104"/>
    </location>
</feature>
<comment type="caution">
    <text evidence="2">The sequence shown here is derived from an EMBL/GenBank/DDBJ whole genome shotgun (WGS) entry which is preliminary data.</text>
</comment>
<feature type="compositionally biased region" description="Polar residues" evidence="1">
    <location>
        <begin position="43"/>
        <end position="53"/>
    </location>
</feature>
<protein>
    <submittedName>
        <fullName evidence="2">Uncharacterized protein</fullName>
    </submittedName>
</protein>
<keyword evidence="3" id="KW-1185">Reference proteome</keyword>
<feature type="region of interest" description="Disordered" evidence="1">
    <location>
        <begin position="88"/>
        <end position="107"/>
    </location>
</feature>
<dbReference type="RefSeq" id="XP_046113313.1">
    <property type="nucleotide sequence ID" value="XM_046262573.1"/>
</dbReference>
<feature type="region of interest" description="Disordered" evidence="1">
    <location>
        <begin position="39"/>
        <end position="61"/>
    </location>
</feature>
<evidence type="ECO:0000313" key="2">
    <source>
        <dbReference type="EMBL" id="KAG9249389.1"/>
    </source>
</evidence>
<reference evidence="2" key="1">
    <citation type="journal article" date="2021" name="IMA Fungus">
        <title>Genomic characterization of three marine fungi, including Emericellopsis atlantica sp. nov. with signatures of a generalist lifestyle and marine biomass degradation.</title>
        <authorList>
            <person name="Hagestad O.C."/>
            <person name="Hou L."/>
            <person name="Andersen J.H."/>
            <person name="Hansen E.H."/>
            <person name="Altermark B."/>
            <person name="Li C."/>
            <person name="Kuhnert E."/>
            <person name="Cox R.J."/>
            <person name="Crous P.W."/>
            <person name="Spatafora J.W."/>
            <person name="Lail K."/>
            <person name="Amirebrahimi M."/>
            <person name="Lipzen A."/>
            <person name="Pangilinan J."/>
            <person name="Andreopoulos W."/>
            <person name="Hayes R.D."/>
            <person name="Ng V."/>
            <person name="Grigoriev I.V."/>
            <person name="Jackson S.A."/>
            <person name="Sutton T.D.S."/>
            <person name="Dobson A.D.W."/>
            <person name="Rama T."/>
        </authorList>
    </citation>
    <scope>NUCLEOTIDE SEQUENCE</scope>
    <source>
        <strain evidence="2">TS7</strain>
    </source>
</reference>
<feature type="region of interest" description="Disordered" evidence="1">
    <location>
        <begin position="1"/>
        <end position="23"/>
    </location>
</feature>
<gene>
    <name evidence="2" type="ORF">F5Z01DRAFT_641244</name>
</gene>
<dbReference type="Proteomes" id="UP000887229">
    <property type="component" value="Unassembled WGS sequence"/>
</dbReference>
<name>A0A9P8CJE6_9HYPO</name>
<evidence type="ECO:0000313" key="3">
    <source>
        <dbReference type="Proteomes" id="UP000887229"/>
    </source>
</evidence>
<accession>A0A9P8CJE6</accession>
<dbReference type="GeneID" id="70293476"/>
<proteinExistence type="predicted"/>